<dbReference type="OrthoDB" id="9773807at2"/>
<dbReference type="Pfam" id="PF00881">
    <property type="entry name" value="Nitroreductase"/>
    <property type="match status" value="1"/>
</dbReference>
<dbReference type="GO" id="GO:0016491">
    <property type="term" value="F:oxidoreductase activity"/>
    <property type="evidence" value="ECO:0007669"/>
    <property type="project" value="InterPro"/>
</dbReference>
<evidence type="ECO:0000313" key="3">
    <source>
        <dbReference type="Proteomes" id="UP000272400"/>
    </source>
</evidence>
<dbReference type="GO" id="GO:0008939">
    <property type="term" value="F:nicotinate-nucleotide-dimethylbenzimidazole phosphoribosyltransferase activity"/>
    <property type="evidence" value="ECO:0007669"/>
    <property type="project" value="InterPro"/>
</dbReference>
<dbReference type="RefSeq" id="WP_123667518.1">
    <property type="nucleotide sequence ID" value="NZ_RJKE01000001.1"/>
</dbReference>
<name>A0A3N1D442_9ACTN</name>
<dbReference type="SUPFAM" id="SSF55469">
    <property type="entry name" value="FMN-dependent nitroreductase-like"/>
    <property type="match status" value="1"/>
</dbReference>
<dbReference type="InterPro" id="IPR036087">
    <property type="entry name" value="Nict_dMeBzImd_PRibTrfase_sf"/>
</dbReference>
<dbReference type="CDD" id="cd02439">
    <property type="entry name" value="DMB-PRT_CobT"/>
    <property type="match status" value="1"/>
</dbReference>
<dbReference type="Proteomes" id="UP000272400">
    <property type="component" value="Unassembled WGS sequence"/>
</dbReference>
<dbReference type="InterPro" id="IPR029479">
    <property type="entry name" value="Nitroreductase"/>
</dbReference>
<dbReference type="AlphaFoldDB" id="A0A3N1D442"/>
<organism evidence="2 3">
    <name type="scientific">Actinocorallia herbida</name>
    <dbReference type="NCBI Taxonomy" id="58109"/>
    <lineage>
        <taxon>Bacteria</taxon>
        <taxon>Bacillati</taxon>
        <taxon>Actinomycetota</taxon>
        <taxon>Actinomycetes</taxon>
        <taxon>Streptosporangiales</taxon>
        <taxon>Thermomonosporaceae</taxon>
        <taxon>Actinocorallia</taxon>
    </lineage>
</organism>
<evidence type="ECO:0000313" key="2">
    <source>
        <dbReference type="EMBL" id="ROO88256.1"/>
    </source>
</evidence>
<gene>
    <name evidence="2" type="ORF">EDD29_5919</name>
</gene>
<dbReference type="Gene3D" id="3.40.50.10210">
    <property type="match status" value="1"/>
</dbReference>
<keyword evidence="3" id="KW-1185">Reference proteome</keyword>
<feature type="domain" description="Nitroreductase" evidence="1">
    <location>
        <begin position="48"/>
        <end position="212"/>
    </location>
</feature>
<dbReference type="PANTHER" id="PTHR43463:SF1">
    <property type="entry name" value="NICOTINATE-NUCLEOTIDE--DIMETHYLBENZIMIDAZOLE PHOSPHORIBOSYLTRANSFERASE"/>
    <property type="match status" value="1"/>
</dbReference>
<proteinExistence type="predicted"/>
<evidence type="ECO:0000259" key="1">
    <source>
        <dbReference type="Pfam" id="PF00881"/>
    </source>
</evidence>
<dbReference type="EMBL" id="RJKE01000001">
    <property type="protein sequence ID" value="ROO88256.1"/>
    <property type="molecule type" value="Genomic_DNA"/>
</dbReference>
<dbReference type="PANTHER" id="PTHR43463">
    <property type="entry name" value="NICOTINATE-NUCLEOTIDE--DIMETHYLBENZIMIDAZOLE PHOSPHORIBOSYLTRANSFERASE"/>
    <property type="match status" value="1"/>
</dbReference>
<comment type="caution">
    <text evidence="2">The sequence shown here is derived from an EMBL/GenBank/DDBJ whole genome shotgun (WGS) entry which is preliminary data.</text>
</comment>
<dbReference type="InterPro" id="IPR012825">
    <property type="entry name" value="BluB"/>
</dbReference>
<dbReference type="SUPFAM" id="SSF52733">
    <property type="entry name" value="Nicotinate mononucleotide:5,6-dimethylbenzimidazole phosphoribosyltransferase (CobT)"/>
    <property type="match status" value="1"/>
</dbReference>
<dbReference type="Pfam" id="PF02277">
    <property type="entry name" value="DBI_PRT"/>
    <property type="match status" value="1"/>
</dbReference>
<dbReference type="NCBIfam" id="TIGR02476">
    <property type="entry name" value="BluB"/>
    <property type="match status" value="1"/>
</dbReference>
<dbReference type="Gene3D" id="3.40.109.10">
    <property type="entry name" value="NADH Oxidase"/>
    <property type="match status" value="1"/>
</dbReference>
<sequence>MSRSDQKTWNRPIPLIGDTSAAVDRAADPAAWAFDAPAREAFYAVAGARRDIRRFRPDPVPEETLRRILAAAHTAPSVGHSQPWRFLIVRDPALRDAAALMAEREKLAQADLLGEERGRRLRDLSLEGIRAAPLGVVVCCDRRTPAAGVLGRATFPDADLWSCAAAIQNLWLAARAEGLGLGWVTLFQPHELGALLGLPDGVTTLGWLCLGWPDELPPSPGLERRGWSHRLPLDDIVFADRWPESDPASPPDHLAAPAPAAVVAARDEADDLLAVPGSLGVLDAALDRIRAIRSDGLTGGRLVLAAADHPVTRHGVSAFPASVTRQILDATRAGVSQGASAARAAGLGVLALDAGVLPGPPHAESGLDRKLADAVRAGGPRGDLVETDALTDVAARLLLEAGRVAGEQAADGGLVVLGEAGIGNTTPAAALAAAFLGLPAEETVGLGAGSDAAMVDRKRAVVAAALARVGDRDRSPLELLTALGGGEFAVLTGVVLGAASRGAAVVLDGLATSVAALAAVRMMPGVAAHLIAGQRSREQGHPPVLRALGLEPLLDLRLRAGEGVGGCFAAGMLLAALRTRAGTARTVRNL</sequence>
<dbReference type="InterPro" id="IPR003200">
    <property type="entry name" value="Nict_dMeBzImd_PRibTrfase"/>
</dbReference>
<accession>A0A3N1D442</accession>
<reference evidence="2 3" key="1">
    <citation type="submission" date="2018-11" db="EMBL/GenBank/DDBJ databases">
        <title>Sequencing the genomes of 1000 actinobacteria strains.</title>
        <authorList>
            <person name="Klenk H.-P."/>
        </authorList>
    </citation>
    <scope>NUCLEOTIDE SEQUENCE [LARGE SCALE GENOMIC DNA]</scope>
    <source>
        <strain evidence="2 3">DSM 44254</strain>
    </source>
</reference>
<protein>
    <submittedName>
        <fullName evidence="2">Cob(II)yrinic acid a,c-diamide reductase</fullName>
    </submittedName>
</protein>
<dbReference type="InterPro" id="IPR000415">
    <property type="entry name" value="Nitroreductase-like"/>
</dbReference>